<dbReference type="AlphaFoldDB" id="A0A9D1G8S4"/>
<gene>
    <name evidence="1" type="ORF">IAD04_05345</name>
</gene>
<organism evidence="1 2">
    <name type="scientific">Candidatus Caccosoma faecigallinarum</name>
    <dbReference type="NCBI Taxonomy" id="2840720"/>
    <lineage>
        <taxon>Bacteria</taxon>
        <taxon>Bacillati</taxon>
        <taxon>Bacillota</taxon>
        <taxon>Bacillota incertae sedis</taxon>
        <taxon>Candidatus Caccosoma</taxon>
    </lineage>
</organism>
<sequence length="119" mass="13883">MFFRPTNDERVVATWYKCIDNELETYETEGQVFMCKIIDKFDKLVTRPMRNVMSDDAKLILYATNCFLEISPEDKIVIEGIGKFKVDQFQIDYADSRFRNFGAHPGAMKLRCPKIISLV</sequence>
<dbReference type="EMBL" id="DVKI01000168">
    <property type="protein sequence ID" value="HIT17779.1"/>
    <property type="molecule type" value="Genomic_DNA"/>
</dbReference>
<protein>
    <submittedName>
        <fullName evidence="1">Uncharacterized protein</fullName>
    </submittedName>
</protein>
<reference evidence="1" key="1">
    <citation type="submission" date="2020-10" db="EMBL/GenBank/DDBJ databases">
        <authorList>
            <person name="Gilroy R."/>
        </authorList>
    </citation>
    <scope>NUCLEOTIDE SEQUENCE</scope>
    <source>
        <strain evidence="1">14508</strain>
    </source>
</reference>
<dbReference type="Proteomes" id="UP000886893">
    <property type="component" value="Unassembled WGS sequence"/>
</dbReference>
<comment type="caution">
    <text evidence="1">The sequence shown here is derived from an EMBL/GenBank/DDBJ whole genome shotgun (WGS) entry which is preliminary data.</text>
</comment>
<proteinExistence type="predicted"/>
<evidence type="ECO:0000313" key="2">
    <source>
        <dbReference type="Proteomes" id="UP000886893"/>
    </source>
</evidence>
<name>A0A9D1G8S4_9FIRM</name>
<evidence type="ECO:0000313" key="1">
    <source>
        <dbReference type="EMBL" id="HIT17779.1"/>
    </source>
</evidence>
<reference evidence="1" key="2">
    <citation type="journal article" date="2021" name="PeerJ">
        <title>Extensive microbial diversity within the chicken gut microbiome revealed by metagenomics and culture.</title>
        <authorList>
            <person name="Gilroy R."/>
            <person name="Ravi A."/>
            <person name="Getino M."/>
            <person name="Pursley I."/>
            <person name="Horton D.L."/>
            <person name="Alikhan N.F."/>
            <person name="Baker D."/>
            <person name="Gharbi K."/>
            <person name="Hall N."/>
            <person name="Watson M."/>
            <person name="Adriaenssens E.M."/>
            <person name="Foster-Nyarko E."/>
            <person name="Jarju S."/>
            <person name="Secka A."/>
            <person name="Antonio M."/>
            <person name="Oren A."/>
            <person name="Chaudhuri R.R."/>
            <person name="La Ragione R."/>
            <person name="Hildebrand F."/>
            <person name="Pallen M.J."/>
        </authorList>
    </citation>
    <scope>NUCLEOTIDE SEQUENCE</scope>
    <source>
        <strain evidence="1">14508</strain>
    </source>
</reference>
<accession>A0A9D1G8S4</accession>